<organism evidence="1">
    <name type="scientific">Arundo donax</name>
    <name type="common">Giant reed</name>
    <name type="synonym">Donax arundinaceus</name>
    <dbReference type="NCBI Taxonomy" id="35708"/>
    <lineage>
        <taxon>Eukaryota</taxon>
        <taxon>Viridiplantae</taxon>
        <taxon>Streptophyta</taxon>
        <taxon>Embryophyta</taxon>
        <taxon>Tracheophyta</taxon>
        <taxon>Spermatophyta</taxon>
        <taxon>Magnoliopsida</taxon>
        <taxon>Liliopsida</taxon>
        <taxon>Poales</taxon>
        <taxon>Poaceae</taxon>
        <taxon>PACMAD clade</taxon>
        <taxon>Arundinoideae</taxon>
        <taxon>Arundineae</taxon>
        <taxon>Arundo</taxon>
    </lineage>
</organism>
<reference evidence="1" key="2">
    <citation type="journal article" date="2015" name="Data Brief">
        <title>Shoot transcriptome of the giant reed, Arundo donax.</title>
        <authorList>
            <person name="Barrero R.A."/>
            <person name="Guerrero F.D."/>
            <person name="Moolhuijzen P."/>
            <person name="Goolsby J.A."/>
            <person name="Tidwell J."/>
            <person name="Bellgard S.E."/>
            <person name="Bellgard M.I."/>
        </authorList>
    </citation>
    <scope>NUCLEOTIDE SEQUENCE</scope>
    <source>
        <tissue evidence="1">Shoot tissue taken approximately 20 cm above the soil surface</tissue>
    </source>
</reference>
<dbReference type="EMBL" id="GBRH01193559">
    <property type="protein sequence ID" value="JAE04337.1"/>
    <property type="molecule type" value="Transcribed_RNA"/>
</dbReference>
<proteinExistence type="predicted"/>
<protein>
    <submittedName>
        <fullName evidence="1">Uncharacterized protein</fullName>
    </submittedName>
</protein>
<evidence type="ECO:0000313" key="1">
    <source>
        <dbReference type="EMBL" id="JAE04337.1"/>
    </source>
</evidence>
<accession>A0A0A9EW58</accession>
<reference evidence="1" key="1">
    <citation type="submission" date="2014-09" db="EMBL/GenBank/DDBJ databases">
        <authorList>
            <person name="Magalhaes I.L.F."/>
            <person name="Oliveira U."/>
            <person name="Santos F.R."/>
            <person name="Vidigal T.H.D.A."/>
            <person name="Brescovit A.D."/>
            <person name="Santos A.J."/>
        </authorList>
    </citation>
    <scope>NUCLEOTIDE SEQUENCE</scope>
    <source>
        <tissue evidence="1">Shoot tissue taken approximately 20 cm above the soil surface</tissue>
    </source>
</reference>
<sequence length="15" mass="1563">MLASSTPTGTARLEK</sequence>
<name>A0A0A9EW58_ARUDO</name>